<keyword evidence="8" id="KW-0862">Zinc</keyword>
<feature type="region of interest" description="Disordered" evidence="12">
    <location>
        <begin position="397"/>
        <end position="475"/>
    </location>
</feature>
<dbReference type="AlphaFoldDB" id="A0A9D1H6C4"/>
<evidence type="ECO:0000256" key="9">
    <source>
        <dbReference type="ARBA" id="ARBA00022840"/>
    </source>
</evidence>
<dbReference type="Gene3D" id="1.10.8.60">
    <property type="match status" value="1"/>
</dbReference>
<dbReference type="NCBIfam" id="TIGR02397">
    <property type="entry name" value="dnaX_nterm"/>
    <property type="match status" value="1"/>
</dbReference>
<comment type="catalytic activity">
    <reaction evidence="11">
        <text>DNA(n) + a 2'-deoxyribonucleoside 5'-triphosphate = DNA(n+1) + diphosphate</text>
        <dbReference type="Rhea" id="RHEA:22508"/>
        <dbReference type="Rhea" id="RHEA-COMP:17339"/>
        <dbReference type="Rhea" id="RHEA-COMP:17340"/>
        <dbReference type="ChEBI" id="CHEBI:33019"/>
        <dbReference type="ChEBI" id="CHEBI:61560"/>
        <dbReference type="ChEBI" id="CHEBI:173112"/>
        <dbReference type="EC" id="2.7.7.7"/>
    </reaction>
</comment>
<keyword evidence="9" id="KW-0067">ATP-binding</keyword>
<evidence type="ECO:0000256" key="3">
    <source>
        <dbReference type="ARBA" id="ARBA00022679"/>
    </source>
</evidence>
<dbReference type="Gene3D" id="1.20.272.10">
    <property type="match status" value="1"/>
</dbReference>
<evidence type="ECO:0000256" key="8">
    <source>
        <dbReference type="ARBA" id="ARBA00022833"/>
    </source>
</evidence>
<dbReference type="PRINTS" id="PR00300">
    <property type="entry name" value="CLPPROTEASEA"/>
</dbReference>
<dbReference type="InterPro" id="IPR008921">
    <property type="entry name" value="DNA_pol3_clamp-load_cplx_C"/>
</dbReference>
<dbReference type="GO" id="GO:0003887">
    <property type="term" value="F:DNA-directed DNA polymerase activity"/>
    <property type="evidence" value="ECO:0007669"/>
    <property type="project" value="UniProtKB-KW"/>
</dbReference>
<dbReference type="Proteomes" id="UP000824160">
    <property type="component" value="Unassembled WGS sequence"/>
</dbReference>
<name>A0A9D1H6C4_9FIRM</name>
<evidence type="ECO:0000256" key="1">
    <source>
        <dbReference type="ARBA" id="ARBA00006360"/>
    </source>
</evidence>
<evidence type="ECO:0000256" key="5">
    <source>
        <dbReference type="ARBA" id="ARBA00022705"/>
    </source>
</evidence>
<dbReference type="NCBIfam" id="NF004046">
    <property type="entry name" value="PRK05563.1"/>
    <property type="match status" value="1"/>
</dbReference>
<keyword evidence="6" id="KW-0479">Metal-binding</keyword>
<proteinExistence type="inferred from homology"/>
<feature type="compositionally biased region" description="Polar residues" evidence="12">
    <location>
        <begin position="414"/>
        <end position="423"/>
    </location>
</feature>
<dbReference type="Pfam" id="PF12169">
    <property type="entry name" value="DNA_pol3_gamma3"/>
    <property type="match status" value="1"/>
</dbReference>
<dbReference type="Pfam" id="PF13177">
    <property type="entry name" value="DNA_pol3_delta2"/>
    <property type="match status" value="1"/>
</dbReference>
<feature type="compositionally biased region" description="Polar residues" evidence="12">
    <location>
        <begin position="397"/>
        <end position="406"/>
    </location>
</feature>
<evidence type="ECO:0000256" key="2">
    <source>
        <dbReference type="ARBA" id="ARBA00012417"/>
    </source>
</evidence>
<protein>
    <recommendedName>
        <fullName evidence="2">DNA-directed DNA polymerase</fullName>
        <ecNumber evidence="2">2.7.7.7</ecNumber>
    </recommendedName>
</protein>
<feature type="domain" description="AAA+ ATPase" evidence="13">
    <location>
        <begin position="36"/>
        <end position="178"/>
    </location>
</feature>
<evidence type="ECO:0000256" key="6">
    <source>
        <dbReference type="ARBA" id="ARBA00022723"/>
    </source>
</evidence>
<dbReference type="SUPFAM" id="SSF48019">
    <property type="entry name" value="post-AAA+ oligomerization domain-like"/>
    <property type="match status" value="1"/>
</dbReference>
<comment type="caution">
    <text evidence="14">The sequence shown here is derived from an EMBL/GenBank/DDBJ whole genome shotgun (WGS) entry which is preliminary data.</text>
</comment>
<reference evidence="14" key="1">
    <citation type="submission" date="2020-10" db="EMBL/GenBank/DDBJ databases">
        <authorList>
            <person name="Gilroy R."/>
        </authorList>
    </citation>
    <scope>NUCLEOTIDE SEQUENCE</scope>
    <source>
        <strain evidence="14">ChiBcec7-5410</strain>
    </source>
</reference>
<dbReference type="GO" id="GO:0003677">
    <property type="term" value="F:DNA binding"/>
    <property type="evidence" value="ECO:0007669"/>
    <property type="project" value="InterPro"/>
</dbReference>
<evidence type="ECO:0000256" key="4">
    <source>
        <dbReference type="ARBA" id="ARBA00022695"/>
    </source>
</evidence>
<keyword evidence="5" id="KW-0235">DNA replication</keyword>
<evidence type="ECO:0000313" key="14">
    <source>
        <dbReference type="EMBL" id="HIT94545.1"/>
    </source>
</evidence>
<dbReference type="CDD" id="cd00009">
    <property type="entry name" value="AAA"/>
    <property type="match status" value="1"/>
</dbReference>
<evidence type="ECO:0000256" key="11">
    <source>
        <dbReference type="ARBA" id="ARBA00049244"/>
    </source>
</evidence>
<dbReference type="InterPro" id="IPR022754">
    <property type="entry name" value="DNA_pol_III_gamma-3"/>
</dbReference>
<organism evidence="14 15">
    <name type="scientific">Candidatus Faecivivens stercoripullorum</name>
    <dbReference type="NCBI Taxonomy" id="2840805"/>
    <lineage>
        <taxon>Bacteria</taxon>
        <taxon>Bacillati</taxon>
        <taxon>Bacillota</taxon>
        <taxon>Clostridia</taxon>
        <taxon>Eubacteriales</taxon>
        <taxon>Oscillospiraceae</taxon>
        <taxon>Oscillospiraceae incertae sedis</taxon>
        <taxon>Candidatus Faecivivens</taxon>
    </lineage>
</organism>
<dbReference type="CDD" id="cd18137">
    <property type="entry name" value="HLD_clamp_pol_III_gamma_tau"/>
    <property type="match status" value="1"/>
</dbReference>
<sequence length="581" mass="62628">MYLALYRKWRPKLFSDVVSQEHITTTLQNQVRSGKTAHAYLFTGSRGTGKTTCSKILAKAVNCLHPVDGNPCLECSVCKGIEDGSILDITEMDAASNNGVDDIRVLRDEANFAPTVCKYRVYIIDEVHMLSVSAFNALLKIMEEPPPHVIFILATTELHKVPATIVSRCQQYDFRRIRPADIEARLSFVAGQEGINLHPDAASLIARLADGGMRDALSLLDQCIAVSDDITDQVVADTAGVAGREHLFALSDAILKQDTATALTIVNELYENAKGIDRITAELTSHFRDILLCRSVSEPKKLIVALPDELERMTAMAQSVALDRILAILRELQRCTDALTRSADKRVELEMTMIRLCDPTASSTAAPAAAPASSANAALVQRISQLEKLVAQLSQFPSGNDVSRSQPVPAAVPQQMSAANHDTSSAMQQSAVSAQQSPQPAPQQPKPQTISAPAADNAGESAVPSSGANEPPAEPLPQWEELLREMETSDPALFSMLDGSTAARSGKTVIISSTNQMLKGMLMTNNIGARLADLVEQKLGSRHKLRIAKKAPVAAAQKQSPAFADILSRAAGEGVEIRLQK</sequence>
<dbReference type="Gene3D" id="3.40.50.300">
    <property type="entry name" value="P-loop containing nucleotide triphosphate hydrolases"/>
    <property type="match status" value="1"/>
</dbReference>
<evidence type="ECO:0000313" key="15">
    <source>
        <dbReference type="Proteomes" id="UP000824160"/>
    </source>
</evidence>
<dbReference type="SMART" id="SM00382">
    <property type="entry name" value="AAA"/>
    <property type="match status" value="1"/>
</dbReference>
<evidence type="ECO:0000259" key="13">
    <source>
        <dbReference type="SMART" id="SM00382"/>
    </source>
</evidence>
<keyword evidence="3 14" id="KW-0808">Transferase</keyword>
<dbReference type="PANTHER" id="PTHR11669">
    <property type="entry name" value="REPLICATION FACTOR C / DNA POLYMERASE III GAMMA-TAU SUBUNIT"/>
    <property type="match status" value="1"/>
</dbReference>
<gene>
    <name evidence="14" type="primary">dnaX</name>
    <name evidence="14" type="ORF">IAC43_05125</name>
</gene>
<keyword evidence="10" id="KW-0239">DNA-directed DNA polymerase</keyword>
<dbReference type="EMBL" id="DVLW01000139">
    <property type="protein sequence ID" value="HIT94545.1"/>
    <property type="molecule type" value="Genomic_DNA"/>
</dbReference>
<dbReference type="FunFam" id="1.10.8.60:FF:000013">
    <property type="entry name" value="DNA polymerase III subunit gamma/tau"/>
    <property type="match status" value="1"/>
</dbReference>
<dbReference type="GO" id="GO:0006261">
    <property type="term" value="P:DNA-templated DNA replication"/>
    <property type="evidence" value="ECO:0007669"/>
    <property type="project" value="TreeGrafter"/>
</dbReference>
<dbReference type="SUPFAM" id="SSF52540">
    <property type="entry name" value="P-loop containing nucleoside triphosphate hydrolases"/>
    <property type="match status" value="1"/>
</dbReference>
<dbReference type="InterPro" id="IPR027417">
    <property type="entry name" value="P-loop_NTPase"/>
</dbReference>
<keyword evidence="4 14" id="KW-0548">Nucleotidyltransferase</keyword>
<dbReference type="GO" id="GO:0005524">
    <property type="term" value="F:ATP binding"/>
    <property type="evidence" value="ECO:0007669"/>
    <property type="project" value="UniProtKB-KW"/>
</dbReference>
<dbReference type="PANTHER" id="PTHR11669:SF0">
    <property type="entry name" value="PROTEIN STICHEL-LIKE 2"/>
    <property type="match status" value="1"/>
</dbReference>
<dbReference type="GO" id="GO:0009360">
    <property type="term" value="C:DNA polymerase III complex"/>
    <property type="evidence" value="ECO:0007669"/>
    <property type="project" value="InterPro"/>
</dbReference>
<dbReference type="EC" id="2.7.7.7" evidence="2"/>
<dbReference type="InterPro" id="IPR012763">
    <property type="entry name" value="DNA_pol_III_sug/sutau_N"/>
</dbReference>
<keyword evidence="7" id="KW-0547">Nucleotide-binding</keyword>
<comment type="similarity">
    <text evidence="1">Belongs to the DnaX/STICHEL family.</text>
</comment>
<feature type="compositionally biased region" description="Low complexity" evidence="12">
    <location>
        <begin position="424"/>
        <end position="438"/>
    </location>
</feature>
<dbReference type="InterPro" id="IPR050238">
    <property type="entry name" value="DNA_Rep/Repair_Clamp_Loader"/>
</dbReference>
<dbReference type="InterPro" id="IPR003593">
    <property type="entry name" value="AAA+_ATPase"/>
</dbReference>
<dbReference type="InterPro" id="IPR001270">
    <property type="entry name" value="ClpA/B"/>
</dbReference>
<dbReference type="Pfam" id="PF22608">
    <property type="entry name" value="DNAX_ATPase_lid"/>
    <property type="match status" value="1"/>
</dbReference>
<accession>A0A9D1H6C4</accession>
<evidence type="ECO:0000256" key="7">
    <source>
        <dbReference type="ARBA" id="ARBA00022741"/>
    </source>
</evidence>
<evidence type="ECO:0000256" key="10">
    <source>
        <dbReference type="ARBA" id="ARBA00022932"/>
    </source>
</evidence>
<dbReference type="GO" id="GO:0046872">
    <property type="term" value="F:metal ion binding"/>
    <property type="evidence" value="ECO:0007669"/>
    <property type="project" value="UniProtKB-KW"/>
</dbReference>
<reference evidence="14" key="2">
    <citation type="journal article" date="2021" name="PeerJ">
        <title>Extensive microbial diversity within the chicken gut microbiome revealed by metagenomics and culture.</title>
        <authorList>
            <person name="Gilroy R."/>
            <person name="Ravi A."/>
            <person name="Getino M."/>
            <person name="Pursley I."/>
            <person name="Horton D.L."/>
            <person name="Alikhan N.F."/>
            <person name="Baker D."/>
            <person name="Gharbi K."/>
            <person name="Hall N."/>
            <person name="Watson M."/>
            <person name="Adriaenssens E.M."/>
            <person name="Foster-Nyarko E."/>
            <person name="Jarju S."/>
            <person name="Secka A."/>
            <person name="Antonio M."/>
            <person name="Oren A."/>
            <person name="Chaudhuri R.R."/>
            <person name="La Ragione R."/>
            <person name="Hildebrand F."/>
            <person name="Pallen M.J."/>
        </authorList>
    </citation>
    <scope>NUCLEOTIDE SEQUENCE</scope>
    <source>
        <strain evidence="14">ChiBcec7-5410</strain>
    </source>
</reference>
<dbReference type="FunFam" id="3.40.50.300:FF:000014">
    <property type="entry name" value="DNA polymerase III subunit gamma/tau"/>
    <property type="match status" value="1"/>
</dbReference>
<evidence type="ECO:0000256" key="12">
    <source>
        <dbReference type="SAM" id="MobiDB-lite"/>
    </source>
</evidence>
<dbReference type="InterPro" id="IPR045085">
    <property type="entry name" value="HLD_clamp_pol_III_gamma_tau"/>
</dbReference>